<sequence length="1210" mass="133827">SLLARASSNFAGSSHPCEFTFTLHKFADPAGSCFWRPCRVFSPVRVYFHVSQVRQACWLVLLATLPGLLTRANLLSCFASSPSLLARASFDLAGSTRPSPSLLGRASCDLARYAHPCAFTFMLRKFAKPTGRCFLRPCRVCSPVPVYFHASQVRRVCSLVLLSTLPGLLARTSLLSCYASSQSLLARASCDLAGSDHPCEFTFMFPKFSEPPRSCFLRPCPICTPVRVYFHASQVRQAYWQVLLATLPSLLTRASLLSCFASSPSLLVRSSFKLAGSTRPCEFTFRLHKFAEPAGPCFWRPCRVCTPVRVYFHVSQVRRACWLVLLATLPGLLTSASLLSCFARSPRLLARASCHLAGSAHPCEFTFMHRKFAEPPRSCFLRHCRVCSLVRIYFHASQVRRVCSLVLLSTLPGQLARASLISYYTSSQSLQARASGALVGSAPPSEFSFMFRKFAELAGSCFLRPCLVCLPVLVYFNASQVRRVCSFVLLSTLPGQLARASLLSCYTSSQSLLARASGDLVGSAPPCEFTFMFRKFAELAGSCFLRPCRVNSPVRVHFHASQVRRTSWLVLVATLPSLLARASCELASSAHLCEFTFMHRKFAEPARSCFLRPCPICTPVPVYFHASQVRRACWLVVLATLPGLLTRFASSPSLLARASCDLAGSTRPYEFTFMLRKFAEPAGSCLLRPCRACSLVLLANLPVLLTCASSLSCIESSLSLLDRASCDLARYAHPCQFTFMLRKFVEPAGSWLRKFAKPAGSCFLRPCRVNSPVRVHFHASQVRRTSWLVLVATLPSLLARASCELASSAHLCEFTFMHRKFAEPARSCFLRPCPICTPVPVYFHASQVRRACWLVVLATLPGLLTRFASSPSLLARASCDLAGSTRPYEFTFMLRKFAEPAGSCLLRPCRACSLVLLANLPVLLTCASSLSCIESSLSLLDRASCDLARYAHPCQFTFMLRKFVEPAGSWLRKFAKPAGSCFLRPCRVNSPVRVHFHASQVRRTSWLVLVATLPSLLARASCELASSAHLCEFTFMHRKFAEPARSCFLRPCPICTPVPVYFHASQVRRACWLVVLATLPGLLTRFASSPSLLARASCDLAGSAHPYEFTFMLHKFAEPARSCFLRACLICTPVRVYFQASQVRQACWLVLLATLPGQLARTSSLSCFASSPNQLARACCELAEHARSCFLRTCQFCSPVRVHFHASKVR</sequence>
<dbReference type="EMBL" id="PGOL01006346">
    <property type="protein sequence ID" value="PKI33778.1"/>
    <property type="molecule type" value="Genomic_DNA"/>
</dbReference>
<feature type="non-terminal residue" evidence="1">
    <location>
        <position position="1"/>
    </location>
</feature>
<organism evidence="1 2">
    <name type="scientific">Punica granatum</name>
    <name type="common">Pomegranate</name>
    <dbReference type="NCBI Taxonomy" id="22663"/>
    <lineage>
        <taxon>Eukaryota</taxon>
        <taxon>Viridiplantae</taxon>
        <taxon>Streptophyta</taxon>
        <taxon>Embryophyta</taxon>
        <taxon>Tracheophyta</taxon>
        <taxon>Spermatophyta</taxon>
        <taxon>Magnoliopsida</taxon>
        <taxon>eudicotyledons</taxon>
        <taxon>Gunneridae</taxon>
        <taxon>Pentapetalae</taxon>
        <taxon>rosids</taxon>
        <taxon>malvids</taxon>
        <taxon>Myrtales</taxon>
        <taxon>Lythraceae</taxon>
        <taxon>Punica</taxon>
    </lineage>
</organism>
<gene>
    <name evidence="1" type="ORF">CRG98_045831</name>
</gene>
<evidence type="ECO:0000313" key="2">
    <source>
        <dbReference type="Proteomes" id="UP000233551"/>
    </source>
</evidence>
<proteinExistence type="predicted"/>
<dbReference type="Proteomes" id="UP000233551">
    <property type="component" value="Unassembled WGS sequence"/>
</dbReference>
<keyword evidence="2" id="KW-1185">Reference proteome</keyword>
<accession>A0A2I0HPZ5</accession>
<dbReference type="STRING" id="22663.A0A2I0HPZ5"/>
<comment type="caution">
    <text evidence="1">The sequence shown here is derived from an EMBL/GenBank/DDBJ whole genome shotgun (WGS) entry which is preliminary data.</text>
</comment>
<dbReference type="AlphaFoldDB" id="A0A2I0HPZ5"/>
<evidence type="ECO:0000313" key="1">
    <source>
        <dbReference type="EMBL" id="PKI33778.1"/>
    </source>
</evidence>
<protein>
    <submittedName>
        <fullName evidence="1">Uncharacterized protein</fullName>
    </submittedName>
</protein>
<reference evidence="1 2" key="1">
    <citation type="submission" date="2017-11" db="EMBL/GenBank/DDBJ databases">
        <title>De-novo sequencing of pomegranate (Punica granatum L.) genome.</title>
        <authorList>
            <person name="Akparov Z."/>
            <person name="Amiraslanov A."/>
            <person name="Hajiyeva S."/>
            <person name="Abbasov M."/>
            <person name="Kaur K."/>
            <person name="Hamwieh A."/>
            <person name="Solovyev V."/>
            <person name="Salamov A."/>
            <person name="Braich B."/>
            <person name="Kosarev P."/>
            <person name="Mahmoud A."/>
            <person name="Hajiyev E."/>
            <person name="Babayeva S."/>
            <person name="Izzatullayeva V."/>
            <person name="Mammadov A."/>
            <person name="Mammadov A."/>
            <person name="Sharifova S."/>
            <person name="Ojaghi J."/>
            <person name="Eynullazada K."/>
            <person name="Bayramov B."/>
            <person name="Abdulazimova A."/>
            <person name="Shahmuradov I."/>
        </authorList>
    </citation>
    <scope>NUCLEOTIDE SEQUENCE [LARGE SCALE GENOMIC DNA]</scope>
    <source>
        <strain evidence="2">cv. AG2017</strain>
        <tissue evidence="1">Leaf</tissue>
    </source>
</reference>
<name>A0A2I0HPZ5_PUNGR</name>